<evidence type="ECO:0000256" key="1">
    <source>
        <dbReference type="SAM" id="MobiDB-lite"/>
    </source>
</evidence>
<dbReference type="Proteomes" id="UP000256297">
    <property type="component" value="Plasmid CBM2589_p"/>
</dbReference>
<organism evidence="2">
    <name type="scientific">Cupriavidus taiwanensis</name>
    <dbReference type="NCBI Taxonomy" id="164546"/>
    <lineage>
        <taxon>Bacteria</taxon>
        <taxon>Pseudomonadati</taxon>
        <taxon>Pseudomonadota</taxon>
        <taxon>Betaproteobacteria</taxon>
        <taxon>Burkholderiales</taxon>
        <taxon>Burkholderiaceae</taxon>
        <taxon>Cupriavidus</taxon>
    </lineage>
</organism>
<evidence type="ECO:0000313" key="6">
    <source>
        <dbReference type="Proteomes" id="UP000257016"/>
    </source>
</evidence>
<geneLocation type="plasmid" evidence="4">
    <name>CBM2636p</name>
</geneLocation>
<geneLocation type="plasmid" evidence="5">
    <name>cbm2636p</name>
</geneLocation>
<feature type="region of interest" description="Disordered" evidence="1">
    <location>
        <begin position="1"/>
        <end position="22"/>
    </location>
</feature>
<evidence type="ECO:0000313" key="3">
    <source>
        <dbReference type="EMBL" id="SOY78086.1"/>
    </source>
</evidence>
<dbReference type="AlphaFoldDB" id="A0A375CPN4"/>
<dbReference type="EMBL" id="LT984815">
    <property type="protein sequence ID" value="SPD69743.1"/>
    <property type="molecule type" value="Genomic_DNA"/>
</dbReference>
<dbReference type="Proteomes" id="UP000257016">
    <property type="component" value="Unassembled WGS sequence"/>
</dbReference>
<dbReference type="EMBL" id="OFSN01000060">
    <property type="protein sequence ID" value="SOY78086.1"/>
    <property type="molecule type" value="Genomic_DNA"/>
</dbReference>
<gene>
    <name evidence="3" type="ORF">CBM2586_P390028</name>
    <name evidence="2" type="ORF">CBM2589_P380028</name>
    <name evidence="4" type="ORF">CBM2636_P20430</name>
</gene>
<name>A0A375CPN4_9BURK</name>
<evidence type="ECO:0000313" key="2">
    <source>
        <dbReference type="EMBL" id="SOY76987.1"/>
    </source>
</evidence>
<dbReference type="EMBL" id="OFSP01000071">
    <property type="protein sequence ID" value="SOY76987.1"/>
    <property type="molecule type" value="Genomic_DNA"/>
</dbReference>
<proteinExistence type="predicted"/>
<protein>
    <submittedName>
        <fullName evidence="2">Uncharacterized protein</fullName>
    </submittedName>
</protein>
<accession>A0A375CPN4</accession>
<dbReference type="Proteomes" id="UP000254259">
    <property type="component" value="Plasmid CBM2636p"/>
</dbReference>
<geneLocation type="plasmid" evidence="6">
    <name>cbm2586_p</name>
</geneLocation>
<reference evidence="5 6" key="1">
    <citation type="submission" date="2018-01" db="EMBL/GenBank/DDBJ databases">
        <authorList>
            <person name="Clerissi C."/>
        </authorList>
    </citation>
    <scope>NUCLEOTIDE SEQUENCE</scope>
    <source>
        <strain evidence="3">Cupriavidus taiwanensis LMG 19430</strain>
        <strain evidence="2">Cupriavidus taiwanensis STM 3521</strain>
        <strain evidence="4">Cupriavidus taiwanensis SWF 66322</strain>
        <plasmid evidence="6">cbm2586_p</plasmid>
        <plasmid evidence="5">cbm2636p</plasmid>
        <plasmid evidence="4">CBM2636p</plasmid>
    </source>
</reference>
<feature type="compositionally biased region" description="Basic and acidic residues" evidence="1">
    <location>
        <begin position="1"/>
        <end position="12"/>
    </location>
</feature>
<sequence>MQCHEQPPDRKPSLMNTNEPQTPAWQPIAALPVILDLAGAQIEEVQATFDALTRCRSRPHVLDDATLARTRQVYGEQRDFLPIQREQVTRWRSGPLTPQEREELAHLSARIERLAALLDDILALTDELSHGTIDRILGMSDADLAAAVLSGSLRLPQR</sequence>
<evidence type="ECO:0000313" key="5">
    <source>
        <dbReference type="Proteomes" id="UP000254259"/>
    </source>
</evidence>
<evidence type="ECO:0000313" key="4">
    <source>
        <dbReference type="EMBL" id="SPD69743.1"/>
    </source>
</evidence>
<keyword evidence="4" id="KW-0614">Plasmid</keyword>